<protein>
    <submittedName>
        <fullName evidence="1">Uncharacterized protein</fullName>
    </submittedName>
</protein>
<name>A0A0W8E854_9ZZZZ</name>
<dbReference type="EMBL" id="LNQE01001842">
    <property type="protein sequence ID" value="KUG04784.1"/>
    <property type="molecule type" value="Genomic_DNA"/>
</dbReference>
<gene>
    <name evidence="1" type="ORF">ASZ90_017923</name>
</gene>
<dbReference type="AlphaFoldDB" id="A0A0W8E854"/>
<comment type="caution">
    <text evidence="1">The sequence shown here is derived from an EMBL/GenBank/DDBJ whole genome shotgun (WGS) entry which is preliminary data.</text>
</comment>
<reference evidence="1" key="1">
    <citation type="journal article" date="2015" name="Proc. Natl. Acad. Sci. U.S.A.">
        <title>Networks of energetic and metabolic interactions define dynamics in microbial communities.</title>
        <authorList>
            <person name="Embree M."/>
            <person name="Liu J.K."/>
            <person name="Al-Bassam M.M."/>
            <person name="Zengler K."/>
        </authorList>
    </citation>
    <scope>NUCLEOTIDE SEQUENCE</scope>
</reference>
<evidence type="ECO:0000313" key="1">
    <source>
        <dbReference type="EMBL" id="KUG04784.1"/>
    </source>
</evidence>
<accession>A0A0W8E854</accession>
<proteinExistence type="predicted"/>
<sequence>MLVLFKANGLTALGKIKDLPSIFDDYPLDLTLKEYLRMRLN</sequence>
<organism evidence="1">
    <name type="scientific">hydrocarbon metagenome</name>
    <dbReference type="NCBI Taxonomy" id="938273"/>
    <lineage>
        <taxon>unclassified sequences</taxon>
        <taxon>metagenomes</taxon>
        <taxon>ecological metagenomes</taxon>
    </lineage>
</organism>